<dbReference type="PANTHER" id="PTHR15364:SF0">
    <property type="entry name" value="2'-DEOXYNUCLEOSIDE 5'-PHOSPHATE N-HYDROLASE 1"/>
    <property type="match status" value="1"/>
</dbReference>
<proteinExistence type="predicted"/>
<dbReference type="STRING" id="1798383.A3D78_03825"/>
<protein>
    <recommendedName>
        <fullName evidence="3">2'-deoxynucleoside 5'-phosphate N-hydrolase 1</fullName>
    </recommendedName>
</protein>
<dbReference type="Gene3D" id="3.40.50.450">
    <property type="match status" value="1"/>
</dbReference>
<gene>
    <name evidence="1" type="ORF">A3D78_03825</name>
</gene>
<dbReference type="PANTHER" id="PTHR15364">
    <property type="entry name" value="2'-DEOXYNUCLEOSIDE 5'-PHOSPHATE N-HYDROLASE 1"/>
    <property type="match status" value="1"/>
</dbReference>
<dbReference type="InterPro" id="IPR051239">
    <property type="entry name" value="2'-dNMP_N-hydrolase"/>
</dbReference>
<evidence type="ECO:0000313" key="2">
    <source>
        <dbReference type="Proteomes" id="UP000176253"/>
    </source>
</evidence>
<dbReference type="GO" id="GO:0009159">
    <property type="term" value="P:deoxyribonucleoside monophosphate catabolic process"/>
    <property type="evidence" value="ECO:0007669"/>
    <property type="project" value="TreeGrafter"/>
</dbReference>
<evidence type="ECO:0000313" key="1">
    <source>
        <dbReference type="EMBL" id="OGG17680.1"/>
    </source>
</evidence>
<evidence type="ECO:0008006" key="3">
    <source>
        <dbReference type="Google" id="ProtNLM"/>
    </source>
</evidence>
<name>A0A1F5ZYZ6_9BACT</name>
<organism evidence="1 2">
    <name type="scientific">Candidatus Gottesmanbacteria bacterium RIFCSPHIGHO2_02_FULL_39_14</name>
    <dbReference type="NCBI Taxonomy" id="1798383"/>
    <lineage>
        <taxon>Bacteria</taxon>
        <taxon>Candidatus Gottesmaniibacteriota</taxon>
    </lineage>
</organism>
<dbReference type="EMBL" id="MFJM01000030">
    <property type="protein sequence ID" value="OGG17680.1"/>
    <property type="molecule type" value="Genomic_DNA"/>
</dbReference>
<dbReference type="Proteomes" id="UP000176253">
    <property type="component" value="Unassembled WGS sequence"/>
</dbReference>
<reference evidence="1 2" key="1">
    <citation type="journal article" date="2016" name="Nat. Commun.">
        <title>Thousands of microbial genomes shed light on interconnected biogeochemical processes in an aquifer system.</title>
        <authorList>
            <person name="Anantharaman K."/>
            <person name="Brown C.T."/>
            <person name="Hug L.A."/>
            <person name="Sharon I."/>
            <person name="Castelle C.J."/>
            <person name="Probst A.J."/>
            <person name="Thomas B.C."/>
            <person name="Singh A."/>
            <person name="Wilkins M.J."/>
            <person name="Karaoz U."/>
            <person name="Brodie E.L."/>
            <person name="Williams K.H."/>
            <person name="Hubbard S.S."/>
            <person name="Banfield J.F."/>
        </authorList>
    </citation>
    <scope>NUCLEOTIDE SEQUENCE [LARGE SCALE GENOMIC DNA]</scope>
</reference>
<sequence length="189" mass="21926">MKVYFTASIVGKKYHLANYLKIIDILKSKNCQVISDHIIKSTESEVKLEKKEDRLKFHKQLEKWITSSDFTVAETTFPSISVGYEISLAEAFLKPILILFSEGNPPSLLAHHRDEKLICEKYSRENLPGLIDDFINYVRGNNDTRFTFFITSKIASFLEKVSRKGKLPKSVYLRKLVEEDMKKKNNIDF</sequence>
<dbReference type="AlphaFoldDB" id="A0A1F5ZYZ6"/>
<accession>A0A1F5ZYZ6</accession>
<dbReference type="GO" id="GO:0070694">
    <property type="term" value="F:5-hydroxymethyl-dUMP N-hydrolase activity"/>
    <property type="evidence" value="ECO:0007669"/>
    <property type="project" value="TreeGrafter"/>
</dbReference>
<comment type="caution">
    <text evidence="1">The sequence shown here is derived from an EMBL/GenBank/DDBJ whole genome shotgun (WGS) entry which is preliminary data.</text>
</comment>